<comment type="subcellular location">
    <subcellularLocation>
        <location evidence="7">Cytoplasm</location>
    </subcellularLocation>
</comment>
<dbReference type="Pfam" id="PF09179">
    <property type="entry name" value="TilS"/>
    <property type="match status" value="1"/>
</dbReference>
<gene>
    <name evidence="7 10" type="primary">tilS</name>
    <name evidence="10" type="ORF">Afil01_20040</name>
</gene>
<comment type="catalytic activity">
    <reaction evidence="6 7">
        <text>cytidine(34) in tRNA(Ile2) + L-lysine + ATP = lysidine(34) in tRNA(Ile2) + AMP + diphosphate + H(+)</text>
        <dbReference type="Rhea" id="RHEA:43744"/>
        <dbReference type="Rhea" id="RHEA-COMP:10625"/>
        <dbReference type="Rhea" id="RHEA-COMP:10670"/>
        <dbReference type="ChEBI" id="CHEBI:15378"/>
        <dbReference type="ChEBI" id="CHEBI:30616"/>
        <dbReference type="ChEBI" id="CHEBI:32551"/>
        <dbReference type="ChEBI" id="CHEBI:33019"/>
        <dbReference type="ChEBI" id="CHEBI:82748"/>
        <dbReference type="ChEBI" id="CHEBI:83665"/>
        <dbReference type="ChEBI" id="CHEBI:456215"/>
        <dbReference type="EC" id="6.3.4.19"/>
    </reaction>
</comment>
<comment type="domain">
    <text evidence="7">The N-terminal region contains the highly conserved SGGXDS motif, predicted to be a P-loop motif involved in ATP binding.</text>
</comment>
<comment type="function">
    <text evidence="7">Ligates lysine onto the cytidine present at position 34 of the AUA codon-specific tRNA(Ile) that contains the anticodon CAU, in an ATP-dependent manner. Cytidine is converted to lysidine, thus changing the amino acid specificity of the tRNA from methionine to isoleucine.</text>
</comment>
<dbReference type="InterPro" id="IPR012094">
    <property type="entry name" value="tRNA_Ile_lys_synt"/>
</dbReference>
<dbReference type="Pfam" id="PF01171">
    <property type="entry name" value="ATP_bind_3"/>
    <property type="match status" value="1"/>
</dbReference>
<dbReference type="InterPro" id="IPR011063">
    <property type="entry name" value="TilS/TtcA_N"/>
</dbReference>
<dbReference type="AlphaFoldDB" id="A0A9W6W2N2"/>
<feature type="domain" description="tRNA(Ile)-lysidine/2-thiocytidine synthase N-terminal" evidence="8">
    <location>
        <begin position="28"/>
        <end position="203"/>
    </location>
</feature>
<accession>A0A9W6W2N2</accession>
<evidence type="ECO:0000256" key="2">
    <source>
        <dbReference type="ARBA" id="ARBA00022598"/>
    </source>
</evidence>
<keyword evidence="11" id="KW-1185">Reference proteome</keyword>
<proteinExistence type="inferred from homology"/>
<dbReference type="EMBL" id="BSTX01000001">
    <property type="protein sequence ID" value="GLZ77197.1"/>
    <property type="molecule type" value="Genomic_DNA"/>
</dbReference>
<evidence type="ECO:0000256" key="3">
    <source>
        <dbReference type="ARBA" id="ARBA00022694"/>
    </source>
</evidence>
<keyword evidence="4 7" id="KW-0547">Nucleotide-binding</keyword>
<dbReference type="GO" id="GO:0006400">
    <property type="term" value="P:tRNA modification"/>
    <property type="evidence" value="ECO:0007669"/>
    <property type="project" value="UniProtKB-UniRule"/>
</dbReference>
<dbReference type="CDD" id="cd01992">
    <property type="entry name" value="TilS_N"/>
    <property type="match status" value="1"/>
</dbReference>
<evidence type="ECO:0000256" key="4">
    <source>
        <dbReference type="ARBA" id="ARBA00022741"/>
    </source>
</evidence>
<dbReference type="Gene3D" id="3.40.50.620">
    <property type="entry name" value="HUPs"/>
    <property type="match status" value="1"/>
</dbReference>
<comment type="similarity">
    <text evidence="7">Belongs to the tRNA(Ile)-lysidine synthase family.</text>
</comment>
<evidence type="ECO:0000256" key="5">
    <source>
        <dbReference type="ARBA" id="ARBA00022840"/>
    </source>
</evidence>
<dbReference type="PANTHER" id="PTHR43033:SF1">
    <property type="entry name" value="TRNA(ILE)-LYSIDINE SYNTHASE-RELATED"/>
    <property type="match status" value="1"/>
</dbReference>
<comment type="caution">
    <text evidence="10">The sequence shown here is derived from an EMBL/GenBank/DDBJ whole genome shotgun (WGS) entry which is preliminary data.</text>
</comment>
<dbReference type="GO" id="GO:0005737">
    <property type="term" value="C:cytoplasm"/>
    <property type="evidence" value="ECO:0007669"/>
    <property type="project" value="UniProtKB-SubCell"/>
</dbReference>
<dbReference type="HAMAP" id="MF_01161">
    <property type="entry name" value="tRNA_Ile_lys_synt"/>
    <property type="match status" value="1"/>
</dbReference>
<dbReference type="SUPFAM" id="SSF52402">
    <property type="entry name" value="Adenine nucleotide alpha hydrolases-like"/>
    <property type="match status" value="1"/>
</dbReference>
<evidence type="ECO:0000259" key="9">
    <source>
        <dbReference type="Pfam" id="PF09179"/>
    </source>
</evidence>
<dbReference type="SUPFAM" id="SSF82829">
    <property type="entry name" value="MesJ substrate recognition domain-like"/>
    <property type="match status" value="1"/>
</dbReference>
<keyword evidence="3 7" id="KW-0819">tRNA processing</keyword>
<evidence type="ECO:0000256" key="7">
    <source>
        <dbReference type="HAMAP-Rule" id="MF_01161"/>
    </source>
</evidence>
<dbReference type="PANTHER" id="PTHR43033">
    <property type="entry name" value="TRNA(ILE)-LYSIDINE SYNTHASE-RELATED"/>
    <property type="match status" value="1"/>
</dbReference>
<keyword evidence="2 7" id="KW-0436">Ligase</keyword>
<evidence type="ECO:0000313" key="11">
    <source>
        <dbReference type="Proteomes" id="UP001165079"/>
    </source>
</evidence>
<dbReference type="RefSeq" id="WP_285662327.1">
    <property type="nucleotide sequence ID" value="NZ_BSTX01000001.1"/>
</dbReference>
<dbReference type="InterPro" id="IPR015262">
    <property type="entry name" value="tRNA_Ile_lys_synt_subst-bd"/>
</dbReference>
<protein>
    <recommendedName>
        <fullName evidence="7">tRNA(Ile)-lysidine synthase</fullName>
        <ecNumber evidence="7">6.3.4.19</ecNumber>
    </recommendedName>
    <alternativeName>
        <fullName evidence="7">tRNA(Ile)-2-lysyl-cytidine synthase</fullName>
    </alternativeName>
    <alternativeName>
        <fullName evidence="7">tRNA(Ile)-lysidine synthetase</fullName>
    </alternativeName>
</protein>
<evidence type="ECO:0000256" key="6">
    <source>
        <dbReference type="ARBA" id="ARBA00048539"/>
    </source>
</evidence>
<dbReference type="InterPro" id="IPR014729">
    <property type="entry name" value="Rossmann-like_a/b/a_fold"/>
</dbReference>
<dbReference type="GO" id="GO:0005524">
    <property type="term" value="F:ATP binding"/>
    <property type="evidence" value="ECO:0007669"/>
    <property type="project" value="UniProtKB-UniRule"/>
</dbReference>
<evidence type="ECO:0000256" key="1">
    <source>
        <dbReference type="ARBA" id="ARBA00022490"/>
    </source>
</evidence>
<evidence type="ECO:0000313" key="10">
    <source>
        <dbReference type="EMBL" id="GLZ77197.1"/>
    </source>
</evidence>
<sequence length="325" mass="34394">MPPLPRAVAQTRLAVRRALSDLDPGRMVIAACSGGPDSMALAAATAFVAPRLGLRAGFATIDHGLQEGSAARAAEFAEWSRHQGFDPVEIITVEVDPSDGGPENAARSVRYAALDDAAERHDAAAVLLGHTRDDQAETVLLALARGGGPRGISGMPERRGHYRRPLLDLPREVLTKACAEQDLPTWDDPHNADPAYRRSALRALMPALTEVLGPGLSANLARTARLVADDNRVLNGLAARLTARAAGSDASLDVAALAGQPRALRTRVLHTWARLLGVPGSGLNHGHVSELDRLITDWHGQGPVQLPGSREVRRVGTRLVGGPVL</sequence>
<dbReference type="InterPro" id="IPR012795">
    <property type="entry name" value="tRNA_Ile_lys_synt_N"/>
</dbReference>
<keyword evidence="1 7" id="KW-0963">Cytoplasm</keyword>
<keyword evidence="5 7" id="KW-0067">ATP-binding</keyword>
<name>A0A9W6W2N2_9ACTN</name>
<reference evidence="10" key="1">
    <citation type="submission" date="2023-03" db="EMBL/GenBank/DDBJ databases">
        <title>Actinorhabdospora filicis NBRC 111898.</title>
        <authorList>
            <person name="Ichikawa N."/>
            <person name="Sato H."/>
            <person name="Tonouchi N."/>
        </authorList>
    </citation>
    <scope>NUCLEOTIDE SEQUENCE</scope>
    <source>
        <strain evidence="10">NBRC 111898</strain>
    </source>
</reference>
<dbReference type="Gene3D" id="1.20.59.20">
    <property type="match status" value="1"/>
</dbReference>
<dbReference type="Proteomes" id="UP001165079">
    <property type="component" value="Unassembled WGS sequence"/>
</dbReference>
<dbReference type="NCBIfam" id="TIGR02432">
    <property type="entry name" value="lysidine_TilS_N"/>
    <property type="match status" value="1"/>
</dbReference>
<dbReference type="EC" id="6.3.4.19" evidence="7"/>
<organism evidence="10 11">
    <name type="scientific">Actinorhabdospora filicis</name>
    <dbReference type="NCBI Taxonomy" id="1785913"/>
    <lineage>
        <taxon>Bacteria</taxon>
        <taxon>Bacillati</taxon>
        <taxon>Actinomycetota</taxon>
        <taxon>Actinomycetes</taxon>
        <taxon>Micromonosporales</taxon>
        <taxon>Micromonosporaceae</taxon>
        <taxon>Actinorhabdospora</taxon>
    </lineage>
</organism>
<evidence type="ECO:0000259" key="8">
    <source>
        <dbReference type="Pfam" id="PF01171"/>
    </source>
</evidence>
<dbReference type="GO" id="GO:0032267">
    <property type="term" value="F:tRNA(Ile)-lysidine synthase activity"/>
    <property type="evidence" value="ECO:0007669"/>
    <property type="project" value="UniProtKB-EC"/>
</dbReference>
<feature type="binding site" evidence="7">
    <location>
        <begin position="33"/>
        <end position="38"/>
    </location>
    <ligand>
        <name>ATP</name>
        <dbReference type="ChEBI" id="CHEBI:30616"/>
    </ligand>
</feature>
<feature type="domain" description="tRNA(Ile)-lysidine synthase substrate-binding" evidence="9">
    <location>
        <begin position="252"/>
        <end position="319"/>
    </location>
</feature>